<reference evidence="8" key="1">
    <citation type="submission" date="2022-07" db="EMBL/GenBank/DDBJ databases">
        <authorList>
            <person name="Trinca V."/>
            <person name="Uliana J.V.C."/>
            <person name="Torres T.T."/>
            <person name="Ward R.J."/>
            <person name="Monesi N."/>
        </authorList>
    </citation>
    <scope>NUCLEOTIDE SEQUENCE</scope>
    <source>
        <strain evidence="8">HSMRA1968</strain>
        <tissue evidence="8">Whole embryos</tissue>
    </source>
</reference>
<dbReference type="Proteomes" id="UP001151699">
    <property type="component" value="Chromosome X"/>
</dbReference>
<dbReference type="OrthoDB" id="336088at2759"/>
<evidence type="ECO:0000256" key="5">
    <source>
        <dbReference type="SAM" id="MobiDB-lite"/>
    </source>
</evidence>
<dbReference type="InterPro" id="IPR001965">
    <property type="entry name" value="Znf_PHD"/>
</dbReference>
<comment type="caution">
    <text evidence="8">The sequence shown here is derived from an EMBL/GenBank/DDBJ whole genome shotgun (WGS) entry which is preliminary data.</text>
</comment>
<feature type="compositionally biased region" description="Basic residues" evidence="5">
    <location>
        <begin position="816"/>
        <end position="831"/>
    </location>
</feature>
<dbReference type="CDD" id="cd15562">
    <property type="entry name" value="PHD2_PHF14"/>
    <property type="match status" value="1"/>
</dbReference>
<protein>
    <submittedName>
        <fullName evidence="8">PHD finger protein 14</fullName>
    </submittedName>
</protein>
<keyword evidence="1" id="KW-0479">Metal-binding</keyword>
<feature type="domain" description="PHD-type" evidence="6">
    <location>
        <begin position="119"/>
        <end position="179"/>
    </location>
</feature>
<dbReference type="GO" id="GO:0006357">
    <property type="term" value="P:regulation of transcription by RNA polymerase II"/>
    <property type="evidence" value="ECO:0007669"/>
    <property type="project" value="TreeGrafter"/>
</dbReference>
<organism evidence="8 9">
    <name type="scientific">Pseudolycoriella hygida</name>
    <dbReference type="NCBI Taxonomy" id="35572"/>
    <lineage>
        <taxon>Eukaryota</taxon>
        <taxon>Metazoa</taxon>
        <taxon>Ecdysozoa</taxon>
        <taxon>Arthropoda</taxon>
        <taxon>Hexapoda</taxon>
        <taxon>Insecta</taxon>
        <taxon>Pterygota</taxon>
        <taxon>Neoptera</taxon>
        <taxon>Endopterygota</taxon>
        <taxon>Diptera</taxon>
        <taxon>Nematocera</taxon>
        <taxon>Sciaroidea</taxon>
        <taxon>Sciaridae</taxon>
        <taxon>Pseudolycoriella</taxon>
    </lineage>
</organism>
<dbReference type="Gene3D" id="3.30.40.10">
    <property type="entry name" value="Zinc/RING finger domain, C3HC4 (zinc finger)"/>
    <property type="match status" value="4"/>
</dbReference>
<dbReference type="PROSITE" id="PS51805">
    <property type="entry name" value="EPHD"/>
    <property type="match status" value="1"/>
</dbReference>
<proteinExistence type="predicted"/>
<dbReference type="GO" id="GO:0008270">
    <property type="term" value="F:zinc ion binding"/>
    <property type="evidence" value="ECO:0007669"/>
    <property type="project" value="UniProtKB-KW"/>
</dbReference>
<dbReference type="CDD" id="cd15674">
    <property type="entry name" value="ePHD_PHF14"/>
    <property type="match status" value="1"/>
</dbReference>
<evidence type="ECO:0000313" key="9">
    <source>
        <dbReference type="Proteomes" id="UP001151699"/>
    </source>
</evidence>
<dbReference type="PROSITE" id="PS50016">
    <property type="entry name" value="ZF_PHD_2"/>
    <property type="match status" value="3"/>
</dbReference>
<evidence type="ECO:0000256" key="2">
    <source>
        <dbReference type="ARBA" id="ARBA00022771"/>
    </source>
</evidence>
<evidence type="ECO:0000256" key="3">
    <source>
        <dbReference type="ARBA" id="ARBA00022833"/>
    </source>
</evidence>
<dbReference type="Pfam" id="PF00628">
    <property type="entry name" value="PHD"/>
    <property type="match status" value="2"/>
</dbReference>
<dbReference type="PANTHER" id="PTHR13793">
    <property type="entry name" value="PHD FINGER PROTEINS"/>
    <property type="match status" value="1"/>
</dbReference>
<dbReference type="Pfam" id="PF13832">
    <property type="entry name" value="zf-HC5HC2H_2"/>
    <property type="match status" value="1"/>
</dbReference>
<feature type="region of interest" description="Disordered" evidence="5">
    <location>
        <begin position="632"/>
        <end position="659"/>
    </location>
</feature>
<dbReference type="CDD" id="cd15563">
    <property type="entry name" value="PHD3_PHF14"/>
    <property type="match status" value="1"/>
</dbReference>
<evidence type="ECO:0000259" key="7">
    <source>
        <dbReference type="PROSITE" id="PS51805"/>
    </source>
</evidence>
<name>A0A9Q0MTL1_9DIPT</name>
<feature type="compositionally biased region" description="Acidic residues" evidence="5">
    <location>
        <begin position="40"/>
        <end position="73"/>
    </location>
</feature>
<dbReference type="InterPro" id="IPR019786">
    <property type="entry name" value="Zinc_finger_PHD-type_CS"/>
</dbReference>
<evidence type="ECO:0000259" key="6">
    <source>
        <dbReference type="PROSITE" id="PS50016"/>
    </source>
</evidence>
<feature type="region of interest" description="Disordered" evidence="5">
    <location>
        <begin position="24"/>
        <end position="77"/>
    </location>
</feature>
<feature type="region of interest" description="Disordered" evidence="5">
    <location>
        <begin position="901"/>
        <end position="956"/>
    </location>
</feature>
<dbReference type="SMART" id="SM00249">
    <property type="entry name" value="PHD"/>
    <property type="match status" value="4"/>
</dbReference>
<dbReference type="CDD" id="cd15561">
    <property type="entry name" value="PHD1_PHF14"/>
    <property type="match status" value="1"/>
</dbReference>
<dbReference type="InterPro" id="IPR050701">
    <property type="entry name" value="Histone_Mod_Regulator"/>
</dbReference>
<sequence length="1052" mass="116951">MSAQLNKAPKRRASGNNMAVLLHLDLEESSSDSDFRIEDHDESDDFSDGSNEDNDQSGDDDEDDEESDDESDNEFSSFKTSLELNNDVNENKSLSAAQLLQQAKAKEAMDKENAKLLATPICCCCLGDRSDDSNEIVECDNCGMSVHEGCYGISDSGSVSSTVSSCSTEPWFCEACKANISDPVCELCPNKGGIFKETDVGKWVHLVCALYVPGVAFGEVDLLSSVTLFEMPYSKWGAKSCSLCDDVRYARTGVCIGCDAGMCKTFFHVTCAQSAGLLSEANSEETDHADPFYAHCKLHSDKTLIKHRKRNYNGLKLKLAHRIMEQEQKKLEKPTSEQQRIERKLKKHRNKYVSNKTIKNDPWVPTQKMPRLLTTSSAACRRLFLKAELMGIDSDALEFQEAQIAALSDVRKKWHIPPAFSVEFVGYYLDRITRVKEIKTSLHEQLKSNQILVGEQQKLRDEYDQKMKVNSEHSTTNATLKQTIENLHASIHALCPDKSLPTIENIGRPAVIVPPVAASTPPARPMSVPTAAALKMGVGFPLTNLPGSSDDTNRILSTQCQNNSKLMHECGICKRCTDQHLLAKCDTCHLHYHLGCLNPPLTRHPKKSKLYGWQCSECAKSDDSDNPVAILPVGPRKSRTKYSKDGQIVPADPPQSDISIEEPKSIENVVKVMKSPPRKTVEKKAEVIVDRIEEVLVNSIDTKISSKGVKRKKFKNTNVEPQPEAMALDETPAISVPQPSLSADPLDISNAQLIVISTPKRTKVAEKVEESPKPIAPSYYVDHNGMLASIDSLPKAGLFTSELIERNSEMNDRAIHKQNRKKRNKEKHRNRHGPDSDRSSSKEHKKKRKKKSHDDMENPNCRPDNSEGIPKIKIKFKPLPAPGETTAEAHFFYVSANMIPSANSRSRPEPTVSKSSTPHSPQKRAASPAKPMSPIVKPKTPPLLQKPKPAAAPPPTLVRSRRLSVFHPKFQKVYANRTNNISPRSATPSTPNQSIKCDVCHNLGNSTDVVRCDECKKNFHFHCLDPPVKKTPKRRGYSWHCANCDPTDIESN</sequence>
<dbReference type="AlphaFoldDB" id="A0A9Q0MTL1"/>
<keyword evidence="3" id="KW-0862">Zinc</keyword>
<dbReference type="InterPro" id="IPR019787">
    <property type="entry name" value="Znf_PHD-finger"/>
</dbReference>
<feature type="region of interest" description="Disordered" evidence="5">
    <location>
        <begin position="809"/>
        <end position="871"/>
    </location>
</feature>
<feature type="domain" description="PHD-type" evidence="6">
    <location>
        <begin position="994"/>
        <end position="1047"/>
    </location>
</feature>
<accession>A0A9Q0MTL1</accession>
<dbReference type="EMBL" id="WJQU01000003">
    <property type="protein sequence ID" value="KAJ6637762.1"/>
    <property type="molecule type" value="Genomic_DNA"/>
</dbReference>
<feature type="domain" description="PHD-type" evidence="7">
    <location>
        <begin position="182"/>
        <end position="300"/>
    </location>
</feature>
<evidence type="ECO:0000313" key="8">
    <source>
        <dbReference type="EMBL" id="KAJ6637762.1"/>
    </source>
</evidence>
<dbReference type="InterPro" id="IPR011011">
    <property type="entry name" value="Znf_FYVE_PHD"/>
</dbReference>
<keyword evidence="2 4" id="KW-0863">Zinc-finger</keyword>
<dbReference type="PROSITE" id="PS01359">
    <property type="entry name" value="ZF_PHD_1"/>
    <property type="match status" value="2"/>
</dbReference>
<dbReference type="SUPFAM" id="SSF57903">
    <property type="entry name" value="FYVE/PHD zinc finger"/>
    <property type="match status" value="3"/>
</dbReference>
<gene>
    <name evidence="8" type="primary">PHF14</name>
    <name evidence="8" type="ORF">Bhyg_10493</name>
</gene>
<feature type="domain" description="PHD-type" evidence="6">
    <location>
        <begin position="567"/>
        <end position="621"/>
    </location>
</feature>
<keyword evidence="9" id="KW-1185">Reference proteome</keyword>
<dbReference type="PANTHER" id="PTHR13793:SF150">
    <property type="entry name" value="PHD FINGER PROTEIN 14"/>
    <property type="match status" value="1"/>
</dbReference>
<evidence type="ECO:0000256" key="4">
    <source>
        <dbReference type="PROSITE-ProRule" id="PRU00146"/>
    </source>
</evidence>
<dbReference type="InterPro" id="IPR034732">
    <property type="entry name" value="EPHD"/>
</dbReference>
<feature type="compositionally biased region" description="Basic and acidic residues" evidence="5">
    <location>
        <begin position="832"/>
        <end position="842"/>
    </location>
</feature>
<evidence type="ECO:0000256" key="1">
    <source>
        <dbReference type="ARBA" id="ARBA00022723"/>
    </source>
</evidence>
<dbReference type="InterPro" id="IPR013083">
    <property type="entry name" value="Znf_RING/FYVE/PHD"/>
</dbReference>